<keyword evidence="9" id="KW-0325">Glycoprotein</keyword>
<dbReference type="AlphaFoldDB" id="A0A553R1H2"/>
<evidence type="ECO:0000256" key="16">
    <source>
        <dbReference type="SAM" id="MobiDB-lite"/>
    </source>
</evidence>
<dbReference type="Pfam" id="PF00079">
    <property type="entry name" value="Serpin"/>
    <property type="match status" value="1"/>
</dbReference>
<keyword evidence="10" id="KW-0839">Vasoconstrictor</keyword>
<dbReference type="Gene3D" id="2.30.39.10">
    <property type="entry name" value="Alpha-1-antitrypsin, domain 1"/>
    <property type="match status" value="1"/>
</dbReference>
<evidence type="ECO:0000256" key="13">
    <source>
        <dbReference type="ARBA" id="ARBA00033182"/>
    </source>
</evidence>
<dbReference type="EMBL" id="SRMA01025325">
    <property type="protein sequence ID" value="TRY96031.1"/>
    <property type="molecule type" value="Genomic_DNA"/>
</dbReference>
<proteinExistence type="inferred from homology"/>
<evidence type="ECO:0000256" key="7">
    <source>
        <dbReference type="ARBA" id="ARBA00022858"/>
    </source>
</evidence>
<feature type="compositionally biased region" description="Basic and acidic residues" evidence="16">
    <location>
        <begin position="567"/>
        <end position="578"/>
    </location>
</feature>
<reference evidence="19 20" key="1">
    <citation type="journal article" date="2019" name="Sci. Data">
        <title>Hybrid genome assembly and annotation of Danionella translucida.</title>
        <authorList>
            <person name="Kadobianskyi M."/>
            <person name="Schulze L."/>
            <person name="Schuelke M."/>
            <person name="Judkewitz B."/>
        </authorList>
    </citation>
    <scope>NUCLEOTIDE SEQUENCE [LARGE SCALE GENOMIC DNA]</scope>
    <source>
        <strain evidence="19 20">Bolton</strain>
    </source>
</reference>
<protein>
    <recommendedName>
        <fullName evidence="4">Angiotensinogen</fullName>
    </recommendedName>
    <alternativeName>
        <fullName evidence="13">Serpin A8</fullName>
    </alternativeName>
</protein>
<dbReference type="PRINTS" id="PR00654">
    <property type="entry name" value="ANGIOTENSNGN"/>
</dbReference>
<feature type="region of interest" description="Disordered" evidence="16">
    <location>
        <begin position="558"/>
        <end position="667"/>
    </location>
</feature>
<dbReference type="GO" id="GO:0042981">
    <property type="term" value="P:regulation of apoptotic process"/>
    <property type="evidence" value="ECO:0007669"/>
    <property type="project" value="TreeGrafter"/>
</dbReference>
<comment type="similarity">
    <text evidence="3 15">Belongs to the serpin family.</text>
</comment>
<name>A0A553R1H2_9TELE</name>
<evidence type="ECO:0000256" key="3">
    <source>
        <dbReference type="ARBA" id="ARBA00009500"/>
    </source>
</evidence>
<evidence type="ECO:0000256" key="1">
    <source>
        <dbReference type="ARBA" id="ARBA00002747"/>
    </source>
</evidence>
<keyword evidence="20" id="KW-1185">Reference proteome</keyword>
<dbReference type="InterPro" id="IPR023796">
    <property type="entry name" value="Serpin_dom"/>
</dbReference>
<evidence type="ECO:0000256" key="5">
    <source>
        <dbReference type="ARBA" id="ARBA00022525"/>
    </source>
</evidence>
<dbReference type="SMART" id="SM00093">
    <property type="entry name" value="SERPIN"/>
    <property type="match status" value="1"/>
</dbReference>
<evidence type="ECO:0000256" key="17">
    <source>
        <dbReference type="SAM" id="SignalP"/>
    </source>
</evidence>
<evidence type="ECO:0000256" key="8">
    <source>
        <dbReference type="ARBA" id="ARBA00023157"/>
    </source>
</evidence>
<dbReference type="GO" id="GO:0004867">
    <property type="term" value="F:serine-type endopeptidase inhibitor activity"/>
    <property type="evidence" value="ECO:0007669"/>
    <property type="project" value="InterPro"/>
</dbReference>
<comment type="function">
    <text evidence="1">Essential component of the renin-angiotensin system (RAS), a potent regulator of blood pressure, body fluid and electrolyte homeostasis.</text>
</comment>
<comment type="caution">
    <text evidence="19">The sequence shown here is derived from an EMBL/GenBank/DDBJ whole genome shotgun (WGS) entry which is preliminary data.</text>
</comment>
<dbReference type="InterPro" id="IPR000215">
    <property type="entry name" value="Serpin_fam"/>
</dbReference>
<keyword evidence="7" id="KW-0838">Vasoactive</keyword>
<evidence type="ECO:0000256" key="10">
    <source>
        <dbReference type="ARBA" id="ARBA00023322"/>
    </source>
</evidence>
<evidence type="ECO:0000313" key="19">
    <source>
        <dbReference type="EMBL" id="TRY96031.1"/>
    </source>
</evidence>
<feature type="compositionally biased region" description="Polar residues" evidence="16">
    <location>
        <begin position="619"/>
        <end position="647"/>
    </location>
</feature>
<dbReference type="Proteomes" id="UP000316079">
    <property type="component" value="Unassembled WGS sequence"/>
</dbReference>
<evidence type="ECO:0000256" key="12">
    <source>
        <dbReference type="ARBA" id="ARBA00029391"/>
    </source>
</evidence>
<evidence type="ECO:0000256" key="6">
    <source>
        <dbReference type="ARBA" id="ARBA00022729"/>
    </source>
</evidence>
<evidence type="ECO:0000256" key="9">
    <source>
        <dbReference type="ARBA" id="ARBA00023180"/>
    </source>
</evidence>
<evidence type="ECO:0000256" key="4">
    <source>
        <dbReference type="ARBA" id="ARBA00015105"/>
    </source>
</evidence>
<dbReference type="Gene3D" id="3.30.497.10">
    <property type="entry name" value="Antithrombin, subunit I, domain 2"/>
    <property type="match status" value="1"/>
</dbReference>
<feature type="region of interest" description="Disordered" evidence="16">
    <location>
        <begin position="51"/>
        <end position="73"/>
    </location>
</feature>
<evidence type="ECO:0000256" key="2">
    <source>
        <dbReference type="ARBA" id="ARBA00004613"/>
    </source>
</evidence>
<keyword evidence="8" id="KW-1015">Disulfide bond</keyword>
<dbReference type="InterPro" id="IPR042185">
    <property type="entry name" value="Serpin_sf_2"/>
</dbReference>
<evidence type="ECO:0000256" key="14">
    <source>
        <dbReference type="ARBA" id="ARBA00046068"/>
    </source>
</evidence>
<gene>
    <name evidence="19" type="ORF">DNTS_016547</name>
</gene>
<comment type="function">
    <text evidence="11">Stimulates aldosterone release.</text>
</comment>
<organism evidence="19 20">
    <name type="scientific">Danionella cerebrum</name>
    <dbReference type="NCBI Taxonomy" id="2873325"/>
    <lineage>
        <taxon>Eukaryota</taxon>
        <taxon>Metazoa</taxon>
        <taxon>Chordata</taxon>
        <taxon>Craniata</taxon>
        <taxon>Vertebrata</taxon>
        <taxon>Euteleostomi</taxon>
        <taxon>Actinopterygii</taxon>
        <taxon>Neopterygii</taxon>
        <taxon>Teleostei</taxon>
        <taxon>Ostariophysi</taxon>
        <taxon>Cypriniformes</taxon>
        <taxon>Danionidae</taxon>
        <taxon>Danioninae</taxon>
        <taxon>Danionella</taxon>
    </lineage>
</organism>
<comment type="subcellular location">
    <subcellularLocation>
        <location evidence="2">Secreted</location>
    </subcellularLocation>
</comment>
<evidence type="ECO:0000259" key="18">
    <source>
        <dbReference type="SMART" id="SM00093"/>
    </source>
</evidence>
<dbReference type="GO" id="GO:0042310">
    <property type="term" value="P:vasoconstriction"/>
    <property type="evidence" value="ECO:0007669"/>
    <property type="project" value="UniProtKB-KW"/>
</dbReference>
<evidence type="ECO:0000256" key="15">
    <source>
        <dbReference type="RuleBase" id="RU000411"/>
    </source>
</evidence>
<keyword evidence="5" id="KW-0964">Secreted</keyword>
<dbReference type="PANTHER" id="PTHR11461:SF13">
    <property type="entry name" value="ANGIOTENSINOGEN"/>
    <property type="match status" value="1"/>
</dbReference>
<dbReference type="SUPFAM" id="SSF56574">
    <property type="entry name" value="Serpins"/>
    <property type="match status" value="1"/>
</dbReference>
<feature type="chain" id="PRO_5021931432" description="Angiotensinogen" evidence="17">
    <location>
        <begin position="17"/>
        <end position="667"/>
    </location>
</feature>
<dbReference type="GO" id="GO:0005615">
    <property type="term" value="C:extracellular space"/>
    <property type="evidence" value="ECO:0007669"/>
    <property type="project" value="InterPro"/>
</dbReference>
<dbReference type="GO" id="GO:0003081">
    <property type="term" value="P:regulation of systemic arterial blood pressure by renin-angiotensin"/>
    <property type="evidence" value="ECO:0007669"/>
    <property type="project" value="InterPro"/>
</dbReference>
<comment type="function">
    <text evidence="12">Is a ligand for the G-protein coupled receptor MAS1. Has vasodilator and antidiuretic effects. Has an antithrombotic effect that involves MAS1-mediated release of nitric oxide from platelets.</text>
</comment>
<comment type="function">
    <text evidence="14">Acts directly on vascular smooth muscle as a potent vasoconstrictor, affects cardiac contractility and heart rate through its action on the sympathetic nervous system, and alters renal sodium and water absorption through its ability to stimulate the zona glomerulosa cells of the adrenal cortex to synthesize and secrete aldosterone. Acts by binding to angiotensin receptors AGTR1 and AGTR2. Also binds the DEAR/FBXW7-AS1 receptor.</text>
</comment>
<keyword evidence="6 17" id="KW-0732">Signal</keyword>
<dbReference type="InterPro" id="IPR042178">
    <property type="entry name" value="Serpin_sf_1"/>
</dbReference>
<dbReference type="PANTHER" id="PTHR11461">
    <property type="entry name" value="SERINE PROTEASE INHIBITOR, SERPIN"/>
    <property type="match status" value="1"/>
</dbReference>
<feature type="signal peptide" evidence="17">
    <location>
        <begin position="1"/>
        <end position="16"/>
    </location>
</feature>
<dbReference type="STRING" id="623744.A0A553R1H2"/>
<feature type="domain" description="Serpin" evidence="18">
    <location>
        <begin position="93"/>
        <end position="450"/>
    </location>
</feature>
<evidence type="ECO:0000313" key="20">
    <source>
        <dbReference type="Proteomes" id="UP000316079"/>
    </source>
</evidence>
<dbReference type="InterPro" id="IPR000227">
    <property type="entry name" value="Angiotensinogen"/>
</dbReference>
<evidence type="ECO:0000256" key="11">
    <source>
        <dbReference type="ARBA" id="ARBA00029380"/>
    </source>
</evidence>
<sequence length="667" mass="73563">MFFILLMVYCLSVGAATRVYVHPFNLFSSENISCEVIQTEEYKQLETVHPLTPLQDGSDPDPRPGSTTDNLKPLKNLTQRSAVLAELQNSLGLRMYQSLSRTHKDTNILLSPLNTFGALVTLYLGASKKTALSYQQLLGLNLESEQADCAYFIDGHTVLRTLQAISENMDESRNALKTLVWTFINRDADISKDFLHGTQDFSDDSFVRAVDFTQAGEAEVQVNNFIQKTSEGKVKGLFKSVTSKTDFLYASSVHFKGNWRTALKPQDVGEQEFWTNENASVQVPFMTHTGDFLYLQDSARKCSIVKIGLSKKTHMLLVLPHGGTSLQDIEKPLLTIWPTWVRHLKEKYLELSLPRFSLTAVTDLRTVLSDMAVEKYLMGSDASFKRMSSKENFTVNKVLNKVMFEMTDGESELPNINDDGRVAHKVSINRPFIFAVVEENSNAISSVESQCCIYAQYFSRPDPEQQDRVSVQTAAQDFSQDSIRTFRSHIFCATWSCNLSTSAARKTSCIVDKTVGPAVSLSASCDVRLDVEEAELGSGLAESLLGSDGDVFVNTCRTKRTKMNNHPRRESESGDSGKQKIHSVSSKAPAHPGCRAAVPSGPGWVSARSIGGVSAPHQPDSSRGVHQSPRGSSETFRVLTESSTTATRAPEGLGGAACMPDLTLVQD</sequence>
<accession>A0A553R1H2</accession>
<dbReference type="InterPro" id="IPR036186">
    <property type="entry name" value="Serpin_sf"/>
</dbReference>